<evidence type="ECO:0000313" key="1">
    <source>
        <dbReference type="EMBL" id="GAO01043.1"/>
    </source>
</evidence>
<comment type="caution">
    <text evidence="1">The sequence shown here is derived from an EMBL/GenBank/DDBJ whole genome shotgun (WGS) entry which is preliminary data.</text>
</comment>
<evidence type="ECO:0000313" key="2">
    <source>
        <dbReference type="Proteomes" id="UP000032683"/>
    </source>
</evidence>
<dbReference type="RefSeq" id="WP_048857187.1">
    <property type="nucleotide sequence ID" value="NZ_BANJ01000090.1"/>
</dbReference>
<dbReference type="SUPFAM" id="SSF53850">
    <property type="entry name" value="Periplasmic binding protein-like II"/>
    <property type="match status" value="1"/>
</dbReference>
<dbReference type="PANTHER" id="PTHR30024">
    <property type="entry name" value="ALIPHATIC SULFONATES-BINDING PROTEIN-RELATED"/>
    <property type="match status" value="1"/>
</dbReference>
<dbReference type="Gene3D" id="3.40.190.10">
    <property type="entry name" value="Periplasmic binding protein-like II"/>
    <property type="match status" value="2"/>
</dbReference>
<dbReference type="PANTHER" id="PTHR30024:SF42">
    <property type="entry name" value="ALIPHATIC SULFONATES-BINDING PROTEIN-RELATED"/>
    <property type="match status" value="1"/>
</dbReference>
<protein>
    <submittedName>
        <fullName evidence="1">ABC transporter nitrate/sulfonate/bicarbonate permease</fullName>
    </submittedName>
</protein>
<dbReference type="PROSITE" id="PS51257">
    <property type="entry name" value="PROKAR_LIPOPROTEIN"/>
    <property type="match status" value="1"/>
</dbReference>
<name>A0A0D6QC00_KOMXY</name>
<dbReference type="Proteomes" id="UP000032683">
    <property type="component" value="Unassembled WGS sequence"/>
</dbReference>
<accession>A0A0D6QC00</accession>
<gene>
    <name evidence="1" type="ORF">Gxy13693_090_013</name>
</gene>
<sequence>MEEDNRAGQPMRLLRRAVVPLLVGAGCAVVGGQWLQSRQQARIVRHDDELLDGEPHDLTLSWPSAQASTLYNVALRQDFFSQYHLDVHLQPGALTGRDAIADLQAGRSMAAVAPVLSWLQAYQANADLPARLVMGLQAGTFRLLVRRRLRIAKIEDLVGRRIAVLNADMADRLFFSVILRRKGLNPDTAPDWVILPPDQIDDALAAGTVDAVALHDPLAWQLLNNRALDMVELVNSVKGLYAERTNLALGVSTDLLDRMPGAAVALVLALSHAARWLPEHMAEAATLLDGRVDGMDQDTVLQMMRHEVLGISPVGNDLKIQIARYVDELKLLGQFPDSLDSAGYARRISADILHHGHGGKGGAGQAG</sequence>
<reference evidence="1 2" key="1">
    <citation type="submission" date="2012-11" db="EMBL/GenBank/DDBJ databases">
        <title>Whole genome sequence of Gluconacetobacter xylinus NBRC 13693.</title>
        <authorList>
            <person name="Azuma Y."/>
            <person name="Higashiura N."/>
            <person name="Hirakawa H."/>
            <person name="Matsushita K."/>
        </authorList>
    </citation>
    <scope>NUCLEOTIDE SEQUENCE [LARGE SCALE GENOMIC DNA]</scope>
    <source>
        <strain evidence="1 2">NBRC 13693</strain>
    </source>
</reference>
<organism evidence="1 2">
    <name type="scientific">Komagataeibacter xylinus NBRC 13693</name>
    <dbReference type="NCBI Taxonomy" id="1234668"/>
    <lineage>
        <taxon>Bacteria</taxon>
        <taxon>Pseudomonadati</taxon>
        <taxon>Pseudomonadota</taxon>
        <taxon>Alphaproteobacteria</taxon>
        <taxon>Acetobacterales</taxon>
        <taxon>Acetobacteraceae</taxon>
        <taxon>Komagataeibacter</taxon>
    </lineage>
</organism>
<dbReference type="AlphaFoldDB" id="A0A0D6QC00"/>
<dbReference type="EMBL" id="BANJ01000090">
    <property type="protein sequence ID" value="GAO01043.1"/>
    <property type="molecule type" value="Genomic_DNA"/>
</dbReference>
<dbReference type="Pfam" id="PF13379">
    <property type="entry name" value="NMT1_2"/>
    <property type="match status" value="1"/>
</dbReference>
<proteinExistence type="predicted"/>